<dbReference type="PRINTS" id="PR00182">
    <property type="entry name" value="ECOLNEIPORIN"/>
</dbReference>
<organism evidence="11">
    <name type="scientific">Salmonella enterica</name>
    <name type="common">Salmonella choleraesuis</name>
    <dbReference type="NCBI Taxonomy" id="28901"/>
    <lineage>
        <taxon>Bacteria</taxon>
        <taxon>Pseudomonadati</taxon>
        <taxon>Pseudomonadota</taxon>
        <taxon>Gammaproteobacteria</taxon>
        <taxon>Enterobacterales</taxon>
        <taxon>Enterobacteriaceae</taxon>
        <taxon>Salmonella</taxon>
    </lineage>
</organism>
<dbReference type="GO" id="GO:0034220">
    <property type="term" value="P:monoatomic ion transmembrane transport"/>
    <property type="evidence" value="ECO:0007669"/>
    <property type="project" value="InterPro"/>
</dbReference>
<proteinExistence type="inferred from homology"/>
<comment type="subcellular location">
    <subcellularLocation>
        <location evidence="1">Cell outer membrane</location>
        <topology evidence="1">Multi-pass membrane protein</topology>
    </subcellularLocation>
</comment>
<evidence type="ECO:0000256" key="6">
    <source>
        <dbReference type="ARBA" id="ARBA00022729"/>
    </source>
</evidence>
<dbReference type="InterPro" id="IPR033900">
    <property type="entry name" value="Gram_neg_porin_domain"/>
</dbReference>
<accession>A0A743SM42</accession>
<evidence type="ECO:0000256" key="4">
    <source>
        <dbReference type="ARBA" id="ARBA00022452"/>
    </source>
</evidence>
<keyword evidence="5" id="KW-0812">Transmembrane</keyword>
<evidence type="ECO:0000256" key="1">
    <source>
        <dbReference type="ARBA" id="ARBA00004571"/>
    </source>
</evidence>
<dbReference type="InterPro" id="IPR001897">
    <property type="entry name" value="Porin_gammaproteobac"/>
</dbReference>
<evidence type="ECO:0000256" key="5">
    <source>
        <dbReference type="ARBA" id="ARBA00022692"/>
    </source>
</evidence>
<evidence type="ECO:0000256" key="2">
    <source>
        <dbReference type="ARBA" id="ARBA00007539"/>
    </source>
</evidence>
<evidence type="ECO:0000256" key="3">
    <source>
        <dbReference type="ARBA" id="ARBA00022448"/>
    </source>
</evidence>
<evidence type="ECO:0000256" key="10">
    <source>
        <dbReference type="SAM" id="SignalP"/>
    </source>
</evidence>
<comment type="caution">
    <text evidence="11">The sequence shown here is derived from an EMBL/GenBank/DDBJ whole genome shotgun (WGS) entry which is preliminary data.</text>
</comment>
<reference evidence="11" key="2">
    <citation type="submission" date="2020-02" db="EMBL/GenBank/DDBJ databases">
        <authorList>
            <consortium name="NCBI Pathogen Detection Project"/>
        </authorList>
    </citation>
    <scope>NUCLEOTIDE SEQUENCE</scope>
    <source>
        <strain evidence="11">MA.CK_00/00001968</strain>
    </source>
</reference>
<reference evidence="11" key="1">
    <citation type="journal article" date="2018" name="Genome Biol.">
        <title>SKESA: strategic k-mer extension for scrupulous assemblies.</title>
        <authorList>
            <person name="Souvorov A."/>
            <person name="Agarwala R."/>
            <person name="Lipman D.J."/>
        </authorList>
    </citation>
    <scope>NUCLEOTIDE SEQUENCE</scope>
    <source>
        <strain evidence="11">MA.CK_00/00001968</strain>
    </source>
</reference>
<feature type="chain" id="PRO_5027899936" evidence="10">
    <location>
        <begin position="23"/>
        <end position="375"/>
    </location>
</feature>
<evidence type="ECO:0000256" key="8">
    <source>
        <dbReference type="ARBA" id="ARBA00023136"/>
    </source>
</evidence>
<feature type="signal peptide" evidence="10">
    <location>
        <begin position="1"/>
        <end position="22"/>
    </location>
</feature>
<dbReference type="Gene3D" id="2.40.160.10">
    <property type="entry name" value="Porin"/>
    <property type="match status" value="1"/>
</dbReference>
<dbReference type="InterPro" id="IPR050298">
    <property type="entry name" value="Gram-neg_bact_OMP"/>
</dbReference>
<keyword evidence="8" id="KW-0472">Membrane</keyword>
<keyword evidence="9" id="KW-0998">Cell outer membrane</keyword>
<keyword evidence="7" id="KW-0406">Ion transport</keyword>
<dbReference type="PANTHER" id="PTHR34501">
    <property type="entry name" value="PROTEIN YDDL-RELATED"/>
    <property type="match status" value="1"/>
</dbReference>
<dbReference type="GO" id="GO:0009279">
    <property type="term" value="C:cell outer membrane"/>
    <property type="evidence" value="ECO:0007669"/>
    <property type="project" value="UniProtKB-SubCell"/>
</dbReference>
<dbReference type="InterPro" id="IPR001702">
    <property type="entry name" value="Porin_Gram-ve"/>
</dbReference>
<dbReference type="PANTHER" id="PTHR34501:SF8">
    <property type="entry name" value="OUTER MEMBRANE PORIN N-RELATED"/>
    <property type="match status" value="1"/>
</dbReference>
<gene>
    <name evidence="11" type="ORF">G9F27_004365</name>
</gene>
<evidence type="ECO:0000256" key="9">
    <source>
        <dbReference type="ARBA" id="ARBA00023237"/>
    </source>
</evidence>
<protein>
    <submittedName>
        <fullName evidence="11">Porin</fullName>
    </submittedName>
</protein>
<keyword evidence="7" id="KW-0626">Porin</keyword>
<dbReference type="InterPro" id="IPR023614">
    <property type="entry name" value="Porin_dom_sf"/>
</dbReference>
<dbReference type="PRINTS" id="PR00183">
    <property type="entry name" value="ECOLIPORIN"/>
</dbReference>
<keyword evidence="6 10" id="KW-0732">Signal</keyword>
<dbReference type="GO" id="GO:0046930">
    <property type="term" value="C:pore complex"/>
    <property type="evidence" value="ECO:0007669"/>
    <property type="project" value="UniProtKB-KW"/>
</dbReference>
<dbReference type="EMBL" id="DAAUQX010000052">
    <property type="protein sequence ID" value="HAF2130096.1"/>
    <property type="molecule type" value="Genomic_DNA"/>
</dbReference>
<dbReference type="GO" id="GO:0015288">
    <property type="term" value="F:porin activity"/>
    <property type="evidence" value="ECO:0007669"/>
    <property type="project" value="UniProtKB-KW"/>
</dbReference>
<keyword evidence="3" id="KW-0813">Transport</keyword>
<keyword evidence="4" id="KW-1134">Transmembrane beta strand</keyword>
<sequence length="375" mass="42069">MKKSINTLLLSLLYLTLNQAHSAEIYNKDGNKVQLWGKLNALHYFSDNKSVDGDETFFRMGINGETKISDTTDGYGQWEYQIKAQNPENSDTHNSWTRLAFAGLKIDGIGSLDYGRNYGVLYDIGAWTDILPEFSGDTYNVTDNFMTGRTNNVLTYRNHNIFGINTMNLTLQYQGKNGGASETNNGRSVKNQNGDGFGISGSYEMLPSFSVGASLTSSSRTQEQKRITDGNKAQAWNIGIRYDNGHTYLAAQYAETHNMTPFGNFGKISDGQYTSASFAKKTQATEIIAAYNFDSGLIPYITYRVSNAKNTEINKMRYGSDDIVKYVDVAVAYNFNQNMKTYIDYKINLLQDNDFIRKTGISTDNILALSLMYKF</sequence>
<dbReference type="SUPFAM" id="SSF56935">
    <property type="entry name" value="Porins"/>
    <property type="match status" value="1"/>
</dbReference>
<comment type="similarity">
    <text evidence="2">Belongs to the Gram-negative porin family.</text>
</comment>
<evidence type="ECO:0000256" key="7">
    <source>
        <dbReference type="ARBA" id="ARBA00023114"/>
    </source>
</evidence>
<dbReference type="AlphaFoldDB" id="A0A743SM42"/>
<dbReference type="CDD" id="cd00342">
    <property type="entry name" value="gram_neg_porins"/>
    <property type="match status" value="1"/>
</dbReference>
<name>A0A743SM42_SALER</name>
<dbReference type="Pfam" id="PF00267">
    <property type="entry name" value="Porin_1"/>
    <property type="match status" value="1"/>
</dbReference>
<evidence type="ECO:0000313" key="11">
    <source>
        <dbReference type="EMBL" id="HAF2130096.1"/>
    </source>
</evidence>